<evidence type="ECO:0000313" key="1">
    <source>
        <dbReference type="EMBL" id="KAJ8121997.1"/>
    </source>
</evidence>
<keyword evidence="2" id="KW-1185">Reference proteome</keyword>
<reference evidence="1" key="1">
    <citation type="submission" date="2022-12" db="EMBL/GenBank/DDBJ databases">
        <title>Genome Sequence of Lasiodiplodia mahajangana.</title>
        <authorList>
            <person name="Buettner E."/>
        </authorList>
    </citation>
    <scope>NUCLEOTIDE SEQUENCE</scope>
    <source>
        <strain evidence="1">VT137</strain>
    </source>
</reference>
<proteinExistence type="predicted"/>
<dbReference type="EMBL" id="JAPUUL010003676">
    <property type="protein sequence ID" value="KAJ8121997.1"/>
    <property type="molecule type" value="Genomic_DNA"/>
</dbReference>
<dbReference type="Proteomes" id="UP001153332">
    <property type="component" value="Unassembled WGS sequence"/>
</dbReference>
<gene>
    <name evidence="1" type="ORF">O1611_g9957</name>
</gene>
<sequence>MENTVKTDLTKAFEESDPGQTPEVIARKSIRALEGGEEFITTDFSTALLRRSMIGGNSRGFARVIGDWFLASLLAIVMVFIRGDMDKKARAWGRAFGSSGMKTERELK</sequence>
<name>A0ACC2J3M4_9PEZI</name>
<protein>
    <submittedName>
        <fullName evidence="1">Uncharacterized protein</fullName>
    </submittedName>
</protein>
<organism evidence="1 2">
    <name type="scientific">Lasiodiplodia mahajangana</name>
    <dbReference type="NCBI Taxonomy" id="1108764"/>
    <lineage>
        <taxon>Eukaryota</taxon>
        <taxon>Fungi</taxon>
        <taxon>Dikarya</taxon>
        <taxon>Ascomycota</taxon>
        <taxon>Pezizomycotina</taxon>
        <taxon>Dothideomycetes</taxon>
        <taxon>Dothideomycetes incertae sedis</taxon>
        <taxon>Botryosphaeriales</taxon>
        <taxon>Botryosphaeriaceae</taxon>
        <taxon>Lasiodiplodia</taxon>
    </lineage>
</organism>
<evidence type="ECO:0000313" key="2">
    <source>
        <dbReference type="Proteomes" id="UP001153332"/>
    </source>
</evidence>
<accession>A0ACC2J3M4</accession>
<comment type="caution">
    <text evidence="1">The sequence shown here is derived from an EMBL/GenBank/DDBJ whole genome shotgun (WGS) entry which is preliminary data.</text>
</comment>